<organism evidence="1 2">
    <name type="scientific">Stylonychia lemnae</name>
    <name type="common">Ciliate</name>
    <dbReference type="NCBI Taxonomy" id="5949"/>
    <lineage>
        <taxon>Eukaryota</taxon>
        <taxon>Sar</taxon>
        <taxon>Alveolata</taxon>
        <taxon>Ciliophora</taxon>
        <taxon>Intramacronucleata</taxon>
        <taxon>Spirotrichea</taxon>
        <taxon>Stichotrichia</taxon>
        <taxon>Sporadotrichida</taxon>
        <taxon>Oxytrichidae</taxon>
        <taxon>Stylonychinae</taxon>
        <taxon>Stylonychia</taxon>
    </lineage>
</organism>
<accession>A0A078A1L1</accession>
<dbReference type="AlphaFoldDB" id="A0A078A1L1"/>
<dbReference type="Proteomes" id="UP000039865">
    <property type="component" value="Unassembled WGS sequence"/>
</dbReference>
<evidence type="ECO:0000313" key="1">
    <source>
        <dbReference type="EMBL" id="CDW74669.1"/>
    </source>
</evidence>
<gene>
    <name evidence="1" type="primary">Contig11408.g12196</name>
    <name evidence="1" type="ORF">STYLEM_3651</name>
</gene>
<dbReference type="InParanoid" id="A0A078A1L1"/>
<name>A0A078A1L1_STYLE</name>
<evidence type="ECO:0000313" key="2">
    <source>
        <dbReference type="Proteomes" id="UP000039865"/>
    </source>
</evidence>
<sequence>MTLIIAQSFNYRRDEIQYLERVGGLGVRCSTMIFTDVEIINNIEATNTKSNQLNFPNKEGLDSLTMPQDIYKLLLLYLKQILCLIDSHQLKMQWAL</sequence>
<reference evidence="1 2" key="1">
    <citation type="submission" date="2014-06" db="EMBL/GenBank/DDBJ databases">
        <authorList>
            <person name="Swart Estienne"/>
        </authorList>
    </citation>
    <scope>NUCLEOTIDE SEQUENCE [LARGE SCALE GENOMIC DNA]</scope>
    <source>
        <strain evidence="1 2">130c</strain>
    </source>
</reference>
<proteinExistence type="predicted"/>
<dbReference type="EMBL" id="CCKQ01003541">
    <property type="protein sequence ID" value="CDW74669.1"/>
    <property type="molecule type" value="Genomic_DNA"/>
</dbReference>
<protein>
    <submittedName>
        <fullName evidence="1">Uncharacterized protein</fullName>
    </submittedName>
</protein>
<keyword evidence="2" id="KW-1185">Reference proteome</keyword>